<keyword evidence="1" id="KW-0812">Transmembrane</keyword>
<dbReference type="GO" id="GO:0004175">
    <property type="term" value="F:endopeptidase activity"/>
    <property type="evidence" value="ECO:0007669"/>
    <property type="project" value="UniProtKB-ARBA"/>
</dbReference>
<feature type="transmembrane region" description="Helical" evidence="1">
    <location>
        <begin position="187"/>
        <end position="203"/>
    </location>
</feature>
<comment type="caution">
    <text evidence="3">The sequence shown here is derived from an EMBL/GenBank/DDBJ whole genome shotgun (WGS) entry which is preliminary data.</text>
</comment>
<keyword evidence="4" id="KW-1185">Reference proteome</keyword>
<feature type="transmembrane region" description="Helical" evidence="1">
    <location>
        <begin position="164"/>
        <end position="181"/>
    </location>
</feature>
<dbReference type="InterPro" id="IPR003675">
    <property type="entry name" value="Rce1/LyrA-like_dom"/>
</dbReference>
<evidence type="ECO:0000259" key="2">
    <source>
        <dbReference type="Pfam" id="PF02517"/>
    </source>
</evidence>
<protein>
    <recommendedName>
        <fullName evidence="2">CAAX prenyl protease 2/Lysostaphin resistance protein A-like domain-containing protein</fullName>
    </recommendedName>
</protein>
<feature type="transmembrane region" description="Helical" evidence="1">
    <location>
        <begin position="7"/>
        <end position="29"/>
    </location>
</feature>
<dbReference type="Proteomes" id="UP000036958">
    <property type="component" value="Unassembled WGS sequence"/>
</dbReference>
<dbReference type="GO" id="GO:0080120">
    <property type="term" value="P:CAAX-box protein maturation"/>
    <property type="evidence" value="ECO:0007669"/>
    <property type="project" value="UniProtKB-ARBA"/>
</dbReference>
<name>A0A0L8VCF9_9BACT</name>
<evidence type="ECO:0000313" key="3">
    <source>
        <dbReference type="EMBL" id="KOH45882.1"/>
    </source>
</evidence>
<dbReference type="AlphaFoldDB" id="A0A0L8VCF9"/>
<reference evidence="4" key="1">
    <citation type="submission" date="2015-07" db="EMBL/GenBank/DDBJ databases">
        <title>Genome sequencing of Sunxiuqinia dokdonensis strain SK.</title>
        <authorList>
            <person name="Ahn S."/>
            <person name="Kim B.-C."/>
        </authorList>
    </citation>
    <scope>NUCLEOTIDE SEQUENCE [LARGE SCALE GENOMIC DNA]</scope>
    <source>
        <strain evidence="4">SK</strain>
    </source>
</reference>
<feature type="transmembrane region" description="Helical" evidence="1">
    <location>
        <begin position="247"/>
        <end position="266"/>
    </location>
</feature>
<dbReference type="PANTHER" id="PTHR43592:SF15">
    <property type="entry name" value="CAAX AMINO TERMINAL PROTEASE FAMILY PROTEIN"/>
    <property type="match status" value="1"/>
</dbReference>
<proteinExistence type="predicted"/>
<dbReference type="STRING" id="1409788.NC99_13140"/>
<feature type="domain" description="CAAX prenyl protease 2/Lysostaphin resistance protein A-like" evidence="2">
    <location>
        <begin position="136"/>
        <end position="220"/>
    </location>
</feature>
<sequence length="274" mass="31639">MNSTQRLYYPTILGAAHLVVLYIFIQTVVDFPLAIWDYYHGTEYLSNPIKKIALSLGSILFILYFAYRKAETKLSKLFPLRRFNVLIFIPILTFLAAAHVFLGEINQRIDQVFPPPPWFWELFERIFENDFGFYGAVLKVAIVAPIVEELIFRGVIMHGFMRNYPKIIAIFVSALFFALFHLNPWQFPATFLLGLLLGWVMVITRNILACMIGHSINNLLVLLSIEYWDEITRFSFFLLEKEVQLNISYLVAGISLVLIGLLATFATKPRQQTT</sequence>
<feature type="transmembrane region" description="Helical" evidence="1">
    <location>
        <begin position="131"/>
        <end position="152"/>
    </location>
</feature>
<feature type="transmembrane region" description="Helical" evidence="1">
    <location>
        <begin position="49"/>
        <end position="67"/>
    </location>
</feature>
<feature type="transmembrane region" description="Helical" evidence="1">
    <location>
        <begin position="83"/>
        <end position="102"/>
    </location>
</feature>
<accession>A0A0L8VCF9</accession>
<dbReference type="PANTHER" id="PTHR43592">
    <property type="entry name" value="CAAX AMINO TERMINAL PROTEASE"/>
    <property type="match status" value="1"/>
</dbReference>
<keyword evidence="1" id="KW-0472">Membrane</keyword>
<gene>
    <name evidence="3" type="ORF">NC99_13140</name>
</gene>
<dbReference type="Pfam" id="PF02517">
    <property type="entry name" value="Rce1-like"/>
    <property type="match status" value="1"/>
</dbReference>
<keyword evidence="1" id="KW-1133">Transmembrane helix</keyword>
<evidence type="ECO:0000313" key="4">
    <source>
        <dbReference type="Proteomes" id="UP000036958"/>
    </source>
</evidence>
<dbReference type="RefSeq" id="WP_053180845.1">
    <property type="nucleotide sequence ID" value="NZ_LGIA01000062.1"/>
</dbReference>
<organism evidence="3 4">
    <name type="scientific">Sunxiuqinia dokdonensis</name>
    <dbReference type="NCBI Taxonomy" id="1409788"/>
    <lineage>
        <taxon>Bacteria</taxon>
        <taxon>Pseudomonadati</taxon>
        <taxon>Bacteroidota</taxon>
        <taxon>Bacteroidia</taxon>
        <taxon>Marinilabiliales</taxon>
        <taxon>Prolixibacteraceae</taxon>
        <taxon>Sunxiuqinia</taxon>
    </lineage>
</organism>
<dbReference type="OrthoDB" id="158986at2"/>
<evidence type="ECO:0000256" key="1">
    <source>
        <dbReference type="SAM" id="Phobius"/>
    </source>
</evidence>
<dbReference type="EMBL" id="LGIA01000062">
    <property type="protein sequence ID" value="KOH45882.1"/>
    <property type="molecule type" value="Genomic_DNA"/>
</dbReference>